<comment type="similarity">
    <text evidence="1">Belongs to the UPF0065 (bug) family.</text>
</comment>
<dbReference type="Gene3D" id="3.40.190.10">
    <property type="entry name" value="Periplasmic binding protein-like II"/>
    <property type="match status" value="1"/>
</dbReference>
<dbReference type="Proteomes" id="UP001196870">
    <property type="component" value="Unassembled WGS sequence"/>
</dbReference>
<evidence type="ECO:0000256" key="1">
    <source>
        <dbReference type="ARBA" id="ARBA00006987"/>
    </source>
</evidence>
<proteinExistence type="inferred from homology"/>
<dbReference type="PANTHER" id="PTHR42928:SF5">
    <property type="entry name" value="BLR1237 PROTEIN"/>
    <property type="match status" value="1"/>
</dbReference>
<dbReference type="PANTHER" id="PTHR42928">
    <property type="entry name" value="TRICARBOXYLATE-BINDING PROTEIN"/>
    <property type="match status" value="1"/>
</dbReference>
<sequence>MKKRSLIAALGAVLLGLPDLAGAQPAWPQRPVTMIIPFAAGGPTDVLARALTEPLTRDLGQPVVAENVTGAGGTIGAARVAAARPDGYTLLLGNIGLATSVALYRRLPYDPAGFETIGLITPVPMTLIARPGLPAQTLPELLAWARQRGSEVNLAHAGIGSASHLCATLLRSITRIPMTTVVFRGTAPVMTEMMAGRIDLTCDQTTNAMPYIQDGRVKAYAVTTAERLAALPDVATMAEGGLPDLQVTIWHGLYAPHGTPAAVVERIARALQATLRDETVGRRLADLGSAPEPQERVTPAAHRAMLDAEIARWRPILQAAGEFAD</sequence>
<dbReference type="SUPFAM" id="SSF53850">
    <property type="entry name" value="Periplasmic binding protein-like II"/>
    <property type="match status" value="1"/>
</dbReference>
<keyword evidence="2" id="KW-0732">Signal</keyword>
<organism evidence="3 4">
    <name type="scientific">Plastoroseomonas hellenica</name>
    <dbReference type="NCBI Taxonomy" id="2687306"/>
    <lineage>
        <taxon>Bacteria</taxon>
        <taxon>Pseudomonadati</taxon>
        <taxon>Pseudomonadota</taxon>
        <taxon>Alphaproteobacteria</taxon>
        <taxon>Acetobacterales</taxon>
        <taxon>Acetobacteraceae</taxon>
        <taxon>Plastoroseomonas</taxon>
    </lineage>
</organism>
<evidence type="ECO:0000256" key="2">
    <source>
        <dbReference type="SAM" id="SignalP"/>
    </source>
</evidence>
<keyword evidence="4" id="KW-1185">Reference proteome</keyword>
<accession>A0ABS5F937</accession>
<dbReference type="InterPro" id="IPR005064">
    <property type="entry name" value="BUG"/>
</dbReference>
<protein>
    <submittedName>
        <fullName evidence="3">Tripartite tricarboxylate transporter substrate binding protein BugD</fullName>
    </submittedName>
</protein>
<name>A0ABS5F937_9PROT</name>
<evidence type="ECO:0000313" key="3">
    <source>
        <dbReference type="EMBL" id="MBR0669078.1"/>
    </source>
</evidence>
<evidence type="ECO:0000313" key="4">
    <source>
        <dbReference type="Proteomes" id="UP001196870"/>
    </source>
</evidence>
<dbReference type="RefSeq" id="WP_211857678.1">
    <property type="nucleotide sequence ID" value="NZ_JAAGBB010000081.1"/>
</dbReference>
<gene>
    <name evidence="3" type="ORF">GXW71_32310</name>
</gene>
<dbReference type="InterPro" id="IPR042100">
    <property type="entry name" value="Bug_dom1"/>
</dbReference>
<dbReference type="Gene3D" id="3.40.190.150">
    <property type="entry name" value="Bordetella uptake gene, domain 1"/>
    <property type="match status" value="1"/>
</dbReference>
<reference evidence="4" key="1">
    <citation type="journal article" date="2021" name="Syst. Appl. Microbiol.">
        <title>Roseomonas hellenica sp. nov., isolated from roots of wild-growing Alkanna tinctoria.</title>
        <authorList>
            <person name="Rat A."/>
            <person name="Naranjo H.D."/>
            <person name="Lebbe L."/>
            <person name="Cnockaert M."/>
            <person name="Krigas N."/>
            <person name="Grigoriadou K."/>
            <person name="Maloupa E."/>
            <person name="Willems A."/>
        </authorList>
    </citation>
    <scope>NUCLEOTIDE SEQUENCE [LARGE SCALE GENOMIC DNA]</scope>
    <source>
        <strain evidence="4">LMG 31523</strain>
    </source>
</reference>
<feature type="chain" id="PRO_5045167498" evidence="2">
    <location>
        <begin position="24"/>
        <end position="325"/>
    </location>
</feature>
<comment type="caution">
    <text evidence="3">The sequence shown here is derived from an EMBL/GenBank/DDBJ whole genome shotgun (WGS) entry which is preliminary data.</text>
</comment>
<dbReference type="Pfam" id="PF03401">
    <property type="entry name" value="TctC"/>
    <property type="match status" value="1"/>
</dbReference>
<dbReference type="EMBL" id="JAAGBB010000081">
    <property type="protein sequence ID" value="MBR0669078.1"/>
    <property type="molecule type" value="Genomic_DNA"/>
</dbReference>
<dbReference type="PIRSF" id="PIRSF017082">
    <property type="entry name" value="YflP"/>
    <property type="match status" value="1"/>
</dbReference>
<feature type="signal peptide" evidence="2">
    <location>
        <begin position="1"/>
        <end position="23"/>
    </location>
</feature>